<sequence length="413" mass="46942">MSETEKIVITEEFKKIIRDFVGDIKTTFPEYNPLISKWWKDNSSFVHIEKEDDRVFAYENAEDKSCKDIFAFCQKKLPPRFFDILYQNEEIFKEDSQYDTEFLPNIHFKNLWNLDISKKTRETIWKYLQLILFSIVGSLDNKEAFGDSAKLFEAINEDEFKQKLEESLSQMQSLFENMNLPTGDNGETNESSNGGGEGGTFNMEGMPNADDIHNHITSMLDGKLGQLAKEIAEETANDLNMDMDNVTDMKGVFNNLIKNPTKLMGLVKNVGNKLDSKIKSGEIKESELISEATEMMNKMKNMPGMGDIQSILSKMGLNGLGGKLNTNAMQSQLNKNMKSAQNKERMRAKAEASRLAKEKQSEKEPSSTLNTPLVSEEEIIKIFSTGETVERTPRTAKPNNQNNDGKKKKKNKK</sequence>
<evidence type="ECO:0000256" key="1">
    <source>
        <dbReference type="SAM" id="MobiDB-lite"/>
    </source>
</evidence>
<protein>
    <submittedName>
        <fullName evidence="2">Uncharacterized protein</fullName>
    </submittedName>
</protein>
<feature type="compositionally biased region" description="Basic and acidic residues" evidence="1">
    <location>
        <begin position="341"/>
        <end position="365"/>
    </location>
</feature>
<evidence type="ECO:0000313" key="2">
    <source>
        <dbReference type="EMBL" id="QHT31301.1"/>
    </source>
</evidence>
<feature type="region of interest" description="Disordered" evidence="1">
    <location>
        <begin position="335"/>
        <end position="413"/>
    </location>
</feature>
<name>A0A6C0ERJ7_9ZZZZ</name>
<accession>A0A6C0ERJ7</accession>
<dbReference type="EMBL" id="MN738917">
    <property type="protein sequence ID" value="QHT31301.1"/>
    <property type="molecule type" value="Genomic_DNA"/>
</dbReference>
<reference evidence="2" key="1">
    <citation type="journal article" date="2020" name="Nature">
        <title>Giant virus diversity and host interactions through global metagenomics.</title>
        <authorList>
            <person name="Schulz F."/>
            <person name="Roux S."/>
            <person name="Paez-Espino D."/>
            <person name="Jungbluth S."/>
            <person name="Walsh D.A."/>
            <person name="Denef V.J."/>
            <person name="McMahon K.D."/>
            <person name="Konstantinidis K.T."/>
            <person name="Eloe-Fadrosh E.A."/>
            <person name="Kyrpides N.C."/>
            <person name="Woyke T."/>
        </authorList>
    </citation>
    <scope>NUCLEOTIDE SEQUENCE</scope>
    <source>
        <strain evidence="2">GVMAG-M-3300009155-2</strain>
    </source>
</reference>
<proteinExistence type="predicted"/>
<dbReference type="AlphaFoldDB" id="A0A6C0ERJ7"/>
<organism evidence="2">
    <name type="scientific">viral metagenome</name>
    <dbReference type="NCBI Taxonomy" id="1070528"/>
    <lineage>
        <taxon>unclassified sequences</taxon>
        <taxon>metagenomes</taxon>
        <taxon>organismal metagenomes</taxon>
    </lineage>
</organism>